<gene>
    <name evidence="2" type="ORF">UMAG_02231</name>
</gene>
<proteinExistence type="predicted"/>
<reference evidence="2 3" key="1">
    <citation type="journal article" date="2006" name="Nature">
        <title>Insights from the genome of the biotrophic fungal plant pathogen Ustilago maydis.</title>
        <authorList>
            <person name="Kamper J."/>
            <person name="Kahmann R."/>
            <person name="Bolker M."/>
            <person name="Ma L.J."/>
            <person name="Brefort T."/>
            <person name="Saville B.J."/>
            <person name="Banuett F."/>
            <person name="Kronstad J.W."/>
            <person name="Gold S.E."/>
            <person name="Muller O."/>
            <person name="Perlin M.H."/>
            <person name="Wosten H.A."/>
            <person name="de Vries R."/>
            <person name="Ruiz-Herrera J."/>
            <person name="Reynaga-Pena C.G."/>
            <person name="Snetselaar K."/>
            <person name="McCann M."/>
            <person name="Perez-Martin J."/>
            <person name="Feldbrugge M."/>
            <person name="Basse C.W."/>
            <person name="Steinberg G."/>
            <person name="Ibeas J.I."/>
            <person name="Holloman W."/>
            <person name="Guzman P."/>
            <person name="Farman M."/>
            <person name="Stajich J.E."/>
            <person name="Sentandreu R."/>
            <person name="Gonzalez-Prieto J.M."/>
            <person name="Kennell J.C."/>
            <person name="Molina L."/>
            <person name="Schirawski J."/>
            <person name="Mendoza-Mendoza A."/>
            <person name="Greilinger D."/>
            <person name="Munch K."/>
            <person name="Rossel N."/>
            <person name="Scherer M."/>
            <person name="Vranes M."/>
            <person name="Ladendorf O."/>
            <person name="Vincon V."/>
            <person name="Fuchs U."/>
            <person name="Sandrock B."/>
            <person name="Meng S."/>
            <person name="Ho E.C."/>
            <person name="Cahill M.J."/>
            <person name="Boyce K.J."/>
            <person name="Klose J."/>
            <person name="Klosterman S.J."/>
            <person name="Deelstra H.J."/>
            <person name="Ortiz-Castellanos L."/>
            <person name="Li W."/>
            <person name="Sanchez-Alonso P."/>
            <person name="Schreier P.H."/>
            <person name="Hauser-Hahn I."/>
            <person name="Vaupel M."/>
            <person name="Koopmann E."/>
            <person name="Friedrich G."/>
            <person name="Voss H."/>
            <person name="Schluter T."/>
            <person name="Margolis J."/>
            <person name="Platt D."/>
            <person name="Swimmer C."/>
            <person name="Gnirke A."/>
            <person name="Chen F."/>
            <person name="Vysotskaia V."/>
            <person name="Mannhaupt G."/>
            <person name="Guldener U."/>
            <person name="Munsterkotter M."/>
            <person name="Haase D."/>
            <person name="Oesterheld M."/>
            <person name="Mewes H.W."/>
            <person name="Mauceli E.W."/>
            <person name="DeCaprio D."/>
            <person name="Wade C.M."/>
            <person name="Butler J."/>
            <person name="Young S."/>
            <person name="Jaffe D.B."/>
            <person name="Calvo S."/>
            <person name="Nusbaum C."/>
            <person name="Galagan J."/>
            <person name="Birren B.W."/>
        </authorList>
    </citation>
    <scope>NUCLEOTIDE SEQUENCE [LARGE SCALE GENOMIC DNA]</scope>
    <source>
        <strain evidence="3">DSM 14603 / FGSC 9021 / UM521</strain>
    </source>
</reference>
<dbReference type="OrthoDB" id="2555890at2759"/>
<dbReference type="Proteomes" id="UP000000561">
    <property type="component" value="Chromosome 5"/>
</dbReference>
<dbReference type="GeneID" id="23563031"/>
<feature type="chain" id="PRO_5002228627" evidence="1">
    <location>
        <begin position="25"/>
        <end position="180"/>
    </location>
</feature>
<dbReference type="KEGG" id="uma:UMAG_02231"/>
<protein>
    <submittedName>
        <fullName evidence="2">Uncharacterized protein</fullName>
    </submittedName>
</protein>
<dbReference type="EMBL" id="CM003144">
    <property type="protein sequence ID" value="KIS69703.1"/>
    <property type="molecule type" value="Genomic_DNA"/>
</dbReference>
<evidence type="ECO:0000256" key="1">
    <source>
        <dbReference type="SAM" id="SignalP"/>
    </source>
</evidence>
<dbReference type="InParanoid" id="A0A0D1CT58"/>
<organism evidence="2 3">
    <name type="scientific">Mycosarcoma maydis</name>
    <name type="common">Corn smut fungus</name>
    <name type="synonym">Ustilago maydis</name>
    <dbReference type="NCBI Taxonomy" id="5270"/>
    <lineage>
        <taxon>Eukaryota</taxon>
        <taxon>Fungi</taxon>
        <taxon>Dikarya</taxon>
        <taxon>Basidiomycota</taxon>
        <taxon>Ustilaginomycotina</taxon>
        <taxon>Ustilaginomycetes</taxon>
        <taxon>Ustilaginales</taxon>
        <taxon>Ustilaginaceae</taxon>
        <taxon>Mycosarcoma</taxon>
    </lineage>
</organism>
<keyword evidence="3" id="KW-1185">Reference proteome</keyword>
<dbReference type="eggNOG" id="ENOG502R43X">
    <property type="taxonomic scope" value="Eukaryota"/>
</dbReference>
<dbReference type="AlphaFoldDB" id="A0A0D1CT58"/>
<evidence type="ECO:0000313" key="2">
    <source>
        <dbReference type="EMBL" id="KIS69703.1"/>
    </source>
</evidence>
<keyword evidence="1" id="KW-0732">Signal</keyword>
<name>A0A0D1CT58_MYCMD</name>
<sequence length="180" mass="20742">MAIHFQPLTLSLFWIVVFTLTVVGQPLTGKDLEMYNLAQTRYWIASEQSVGFYHRLQWEPDPQQEWRKGAMKRKWFSRAETTGGLHVGSGTDWLGRKVTYFSTFIRPDLNDPLSNQMRLRASLPIDGGQQPKEAAIFWKHVGGSFTPLKVDFLTHFGANYNLESLNALLHHRFEKVHPVV</sequence>
<feature type="signal peptide" evidence="1">
    <location>
        <begin position="1"/>
        <end position="24"/>
    </location>
</feature>
<dbReference type="RefSeq" id="XP_011388572.1">
    <property type="nucleotide sequence ID" value="XM_011390270.1"/>
</dbReference>
<dbReference type="VEuPathDB" id="FungiDB:UMAG_02231"/>
<accession>A0A0D1CT58</accession>
<evidence type="ECO:0000313" key="3">
    <source>
        <dbReference type="Proteomes" id="UP000000561"/>
    </source>
</evidence>